<gene>
    <name evidence="2" type="ORF">IPOD504_LOCUS4371</name>
</gene>
<feature type="transmembrane region" description="Helical" evidence="1">
    <location>
        <begin position="73"/>
        <end position="96"/>
    </location>
</feature>
<proteinExistence type="predicted"/>
<dbReference type="SUPFAM" id="SSF103473">
    <property type="entry name" value="MFS general substrate transporter"/>
    <property type="match status" value="1"/>
</dbReference>
<feature type="non-terminal residue" evidence="2">
    <location>
        <position position="122"/>
    </location>
</feature>
<accession>A0ABN8I2A2</accession>
<organism evidence="2 3">
    <name type="scientific">Iphiclides podalirius</name>
    <name type="common">scarce swallowtail</name>
    <dbReference type="NCBI Taxonomy" id="110791"/>
    <lineage>
        <taxon>Eukaryota</taxon>
        <taxon>Metazoa</taxon>
        <taxon>Ecdysozoa</taxon>
        <taxon>Arthropoda</taxon>
        <taxon>Hexapoda</taxon>
        <taxon>Insecta</taxon>
        <taxon>Pterygota</taxon>
        <taxon>Neoptera</taxon>
        <taxon>Endopterygota</taxon>
        <taxon>Lepidoptera</taxon>
        <taxon>Glossata</taxon>
        <taxon>Ditrysia</taxon>
        <taxon>Papilionoidea</taxon>
        <taxon>Papilionidae</taxon>
        <taxon>Papilioninae</taxon>
        <taxon>Iphiclides</taxon>
    </lineage>
</organism>
<reference evidence="2" key="1">
    <citation type="submission" date="2022-03" db="EMBL/GenBank/DDBJ databases">
        <authorList>
            <person name="Martin H S."/>
        </authorList>
    </citation>
    <scope>NUCLEOTIDE SEQUENCE</scope>
</reference>
<name>A0ABN8I2A2_9NEOP</name>
<dbReference type="EMBL" id="OW152827">
    <property type="protein sequence ID" value="CAH2043607.1"/>
    <property type="molecule type" value="Genomic_DNA"/>
</dbReference>
<protein>
    <submittedName>
        <fullName evidence="2">Uncharacterized protein</fullName>
    </submittedName>
</protein>
<keyword evidence="1" id="KW-1133">Transmembrane helix</keyword>
<keyword evidence="3" id="KW-1185">Reference proteome</keyword>
<dbReference type="Proteomes" id="UP000837857">
    <property type="component" value="Chromosome 15"/>
</dbReference>
<dbReference type="InterPro" id="IPR036259">
    <property type="entry name" value="MFS_trans_sf"/>
</dbReference>
<evidence type="ECO:0000256" key="1">
    <source>
        <dbReference type="SAM" id="Phobius"/>
    </source>
</evidence>
<feature type="transmembrane region" description="Helical" evidence="1">
    <location>
        <begin position="48"/>
        <end position="67"/>
    </location>
</feature>
<sequence length="122" mass="13842">MLQISKRETQKKLIYLKSSNDTNRKISDTRIGKVLDVMFWDDMKMAQLFSAYHIGYCICFPIFHNIGDRLGPTWVVGIAGMVSGILNCLTPASAYYDFWSMFFVRVIKGFCAAKSRAPANSI</sequence>
<dbReference type="Gene3D" id="1.20.1250.20">
    <property type="entry name" value="MFS general substrate transporter like domains"/>
    <property type="match status" value="1"/>
</dbReference>
<evidence type="ECO:0000313" key="2">
    <source>
        <dbReference type="EMBL" id="CAH2043607.1"/>
    </source>
</evidence>
<evidence type="ECO:0000313" key="3">
    <source>
        <dbReference type="Proteomes" id="UP000837857"/>
    </source>
</evidence>
<keyword evidence="1" id="KW-0812">Transmembrane</keyword>
<keyword evidence="1" id="KW-0472">Membrane</keyword>